<dbReference type="EMBL" id="CM000785">
    <property type="protein sequence ID" value="AQL02700.1"/>
    <property type="molecule type" value="Genomic_DNA"/>
</dbReference>
<protein>
    <submittedName>
        <fullName evidence="1">CBS domain-containing protein CBSCBSPB2</fullName>
    </submittedName>
</protein>
<dbReference type="eggNOG" id="ENOG502QVK2">
    <property type="taxonomic scope" value="Eukaryota"/>
</dbReference>
<dbReference type="AlphaFoldDB" id="A0A1D6NX95"/>
<evidence type="ECO:0000313" key="1">
    <source>
        <dbReference type="EMBL" id="AQL02700.1"/>
    </source>
</evidence>
<dbReference type="PaxDb" id="4577-GRMZM2G426688_P01"/>
<dbReference type="InParanoid" id="A0A1D6NX95"/>
<dbReference type="STRING" id="4577.A0A1D6NX95"/>
<gene>
    <name evidence="1" type="ORF">ZEAMMB73_Zm00001d045594</name>
</gene>
<proteinExistence type="predicted"/>
<name>A0A1D6NX95_MAIZE</name>
<organism evidence="1">
    <name type="scientific">Zea mays</name>
    <name type="common">Maize</name>
    <dbReference type="NCBI Taxonomy" id="4577"/>
    <lineage>
        <taxon>Eukaryota</taxon>
        <taxon>Viridiplantae</taxon>
        <taxon>Streptophyta</taxon>
        <taxon>Embryophyta</taxon>
        <taxon>Tracheophyta</taxon>
        <taxon>Spermatophyta</taxon>
        <taxon>Magnoliopsida</taxon>
        <taxon>Liliopsida</taxon>
        <taxon>Poales</taxon>
        <taxon>Poaceae</taxon>
        <taxon>PACMAD clade</taxon>
        <taxon>Panicoideae</taxon>
        <taxon>Andropogonodae</taxon>
        <taxon>Andropogoneae</taxon>
        <taxon>Tripsacinae</taxon>
        <taxon>Zea</taxon>
    </lineage>
</organism>
<reference evidence="1" key="1">
    <citation type="submission" date="2015-12" db="EMBL/GenBank/DDBJ databases">
        <title>Update maize B73 reference genome by single molecule sequencing technologies.</title>
        <authorList>
            <consortium name="Maize Genome Sequencing Project"/>
            <person name="Ware D."/>
        </authorList>
    </citation>
    <scope>NUCLEOTIDE SEQUENCE</scope>
    <source>
        <tissue evidence="1">Seedling</tissue>
    </source>
</reference>
<accession>A0A1D6NX95</accession>
<sequence>MVEGGPGAATDVANTIMQKFWDSALALEQPQEEDFDSHRL</sequence>